<gene>
    <name evidence="1" type="ORF">KGF86_11320</name>
</gene>
<dbReference type="RefSeq" id="WP_211741932.1">
    <property type="nucleotide sequence ID" value="NZ_JAGXBY010000003.1"/>
</dbReference>
<dbReference type="EMBL" id="JAGXBY010000003">
    <property type="protein sequence ID" value="MBS3680807.1"/>
    <property type="molecule type" value="Genomic_DNA"/>
</dbReference>
<keyword evidence="2" id="KW-1185">Reference proteome</keyword>
<organism evidence="1 2">
    <name type="scientific">Ornithinibacillus massiliensis</name>
    <dbReference type="NCBI Taxonomy" id="1944633"/>
    <lineage>
        <taxon>Bacteria</taxon>
        <taxon>Bacillati</taxon>
        <taxon>Bacillota</taxon>
        <taxon>Bacilli</taxon>
        <taxon>Bacillales</taxon>
        <taxon>Bacillaceae</taxon>
        <taxon>Ornithinibacillus</taxon>
    </lineage>
</organism>
<dbReference type="Proteomes" id="UP000681870">
    <property type="component" value="Unassembled WGS sequence"/>
</dbReference>
<evidence type="ECO:0000313" key="1">
    <source>
        <dbReference type="EMBL" id="MBS3680807.1"/>
    </source>
</evidence>
<sequence length="54" mass="6052">MRKREIIILSSLLFLIGALVGFLASPIKKGVRIHIAGVTTTNHHRLRENESKDT</sequence>
<evidence type="ECO:0000313" key="2">
    <source>
        <dbReference type="Proteomes" id="UP000681870"/>
    </source>
</evidence>
<proteinExistence type="predicted"/>
<comment type="caution">
    <text evidence="1">The sequence shown here is derived from an EMBL/GenBank/DDBJ whole genome shotgun (WGS) entry which is preliminary data.</text>
</comment>
<reference evidence="1 2" key="1">
    <citation type="submission" date="2021-05" db="EMBL/GenBank/DDBJ databases">
        <title>Ornithinibacillus massiliensis sp. nov.</title>
        <authorList>
            <person name="Iwaza R."/>
            <person name="Lagier J.-C."/>
            <person name="Raoult D."/>
        </authorList>
    </citation>
    <scope>NUCLEOTIDE SEQUENCE [LARGE SCALE GENOMIC DNA]</scope>
    <source>
        <strain evidence="1 2">Marseille-P3601</strain>
    </source>
</reference>
<protein>
    <submittedName>
        <fullName evidence="1">Uncharacterized protein</fullName>
    </submittedName>
</protein>
<accession>A0ABS5MG09</accession>
<name>A0ABS5MG09_9BACI</name>